<evidence type="ECO:0000313" key="5">
    <source>
        <dbReference type="Proteomes" id="UP000525652"/>
    </source>
</evidence>
<gene>
    <name evidence="4" type="ORF">H5P30_12985</name>
</gene>
<comment type="similarity">
    <text evidence="1 2">Belongs to the glycosyl hydrolase 31 family.</text>
</comment>
<evidence type="ECO:0000256" key="1">
    <source>
        <dbReference type="ARBA" id="ARBA00007806"/>
    </source>
</evidence>
<dbReference type="GO" id="GO:0004557">
    <property type="term" value="F:alpha-galactosidase activity"/>
    <property type="evidence" value="ECO:0007669"/>
    <property type="project" value="UniProtKB-ARBA"/>
</dbReference>
<dbReference type="PANTHER" id="PTHR43053">
    <property type="entry name" value="GLYCOSIDASE FAMILY 31"/>
    <property type="match status" value="1"/>
</dbReference>
<dbReference type="GO" id="GO:0005975">
    <property type="term" value="P:carbohydrate metabolic process"/>
    <property type="evidence" value="ECO:0007669"/>
    <property type="project" value="InterPro"/>
</dbReference>
<dbReference type="InterPro" id="IPR013785">
    <property type="entry name" value="Aldolase_TIM"/>
</dbReference>
<dbReference type="EMBL" id="JACHVA010000101">
    <property type="protein sequence ID" value="MBC2602691.1"/>
    <property type="molecule type" value="Genomic_DNA"/>
</dbReference>
<dbReference type="InterPro" id="IPR017853">
    <property type="entry name" value="GH"/>
</dbReference>
<dbReference type="AlphaFoldDB" id="A0A7X1E514"/>
<accession>A0A7X1E514</accession>
<evidence type="ECO:0000256" key="2">
    <source>
        <dbReference type="RuleBase" id="RU361185"/>
    </source>
</evidence>
<organism evidence="4 5">
    <name type="scientific">Puniceicoccus vermicola</name>
    <dbReference type="NCBI Taxonomy" id="388746"/>
    <lineage>
        <taxon>Bacteria</taxon>
        <taxon>Pseudomonadati</taxon>
        <taxon>Verrucomicrobiota</taxon>
        <taxon>Opitutia</taxon>
        <taxon>Puniceicoccales</taxon>
        <taxon>Puniceicoccaceae</taxon>
        <taxon>Puniceicoccus</taxon>
    </lineage>
</organism>
<feature type="domain" description="Glycoside hydrolase family 31 TIM barrel" evidence="3">
    <location>
        <begin position="304"/>
        <end position="448"/>
    </location>
</feature>
<dbReference type="Gene3D" id="3.20.20.70">
    <property type="entry name" value="Aldolase class I"/>
    <property type="match status" value="1"/>
</dbReference>
<comment type="caution">
    <text evidence="4">The sequence shown here is derived from an EMBL/GenBank/DDBJ whole genome shotgun (WGS) entry which is preliminary data.</text>
</comment>
<keyword evidence="2" id="KW-0326">Glycosidase</keyword>
<reference evidence="4 5" key="1">
    <citation type="submission" date="2020-07" db="EMBL/GenBank/DDBJ databases">
        <authorList>
            <person name="Feng X."/>
        </authorList>
    </citation>
    <scope>NUCLEOTIDE SEQUENCE [LARGE SCALE GENOMIC DNA]</scope>
    <source>
        <strain evidence="4 5">JCM14086</strain>
    </source>
</reference>
<name>A0A7X1E514_9BACT</name>
<evidence type="ECO:0000313" key="4">
    <source>
        <dbReference type="EMBL" id="MBC2602691.1"/>
    </source>
</evidence>
<keyword evidence="2" id="KW-0378">Hydrolase</keyword>
<dbReference type="RefSeq" id="WP_185693357.1">
    <property type="nucleotide sequence ID" value="NZ_JACHVA010000101.1"/>
</dbReference>
<keyword evidence="5" id="KW-1185">Reference proteome</keyword>
<dbReference type="Proteomes" id="UP000525652">
    <property type="component" value="Unassembled WGS sequence"/>
</dbReference>
<dbReference type="Pfam" id="PF01055">
    <property type="entry name" value="Glyco_hydro_31_2nd"/>
    <property type="match status" value="1"/>
</dbReference>
<proteinExistence type="inferred from homology"/>
<dbReference type="InterPro" id="IPR050985">
    <property type="entry name" value="Alpha-glycosidase_related"/>
</dbReference>
<sequence>MSLETPKIAGVDDIVSLGIFQWRILDGSLTIRDSAGQSFLLRSENASYFQPVVNGRRLSTELVSVSREGGSVILRYAAEGLEEMLVEFTGTEDRLGVDCSCTLRFSEKVELNRIEIFPPGTELNAYDVVNFRNRHYTPATWPELNVGSALDTGTYSDDWQFAPHPTALLFRRDRHALFCGFLDLQPSFGMSLSVKRGEVESWFLDFGDRPHGWQIPGGENLFVGRMRLFTRSNVEVHQMFAQFGDMLIEEKIIPDAQEKVFHDWWREPIYCTWNDQRMLSNGQFEAELVDQTADSVSSALEQLNESMVRRAVEVIQREKIPVRTILLDEGWNVARGDWRPHTQRFPDLRRLVNDLHERGFKVMVWWNWAEIAKDAKIPSHELAEGGWLNRRGFRWRDYSDRKIQESYLKPLMRTFFSDGPGCYDLDGVKTDFLADKVHPENPLCDSSWRGEEQYFLKVFDLFYSEMKRHKPEALHLGCAGNYWLSPYIDLNRTYDVHTSNWREHEERARMLKSTCPGVTVSYDMHEFDESLDEYFASASRMQACVEVGNVLALRDNFFSKPRVADSEHWEVLRRGCAG</sequence>
<dbReference type="SUPFAM" id="SSF51445">
    <property type="entry name" value="(Trans)glycosidases"/>
    <property type="match status" value="1"/>
</dbReference>
<dbReference type="InterPro" id="IPR000322">
    <property type="entry name" value="Glyco_hydro_31_TIM"/>
</dbReference>
<evidence type="ECO:0000259" key="3">
    <source>
        <dbReference type="Pfam" id="PF01055"/>
    </source>
</evidence>
<protein>
    <recommendedName>
        <fullName evidence="3">Glycoside hydrolase family 31 TIM barrel domain-containing protein</fullName>
    </recommendedName>
</protein>